<dbReference type="Pfam" id="PF07690">
    <property type="entry name" value="MFS_1"/>
    <property type="match status" value="1"/>
</dbReference>
<feature type="transmembrane region" description="Helical" evidence="8">
    <location>
        <begin position="239"/>
        <end position="257"/>
    </location>
</feature>
<evidence type="ECO:0000256" key="6">
    <source>
        <dbReference type="ARBA" id="ARBA00022989"/>
    </source>
</evidence>
<dbReference type="SUPFAM" id="SSF103473">
    <property type="entry name" value="MFS general substrate transporter"/>
    <property type="match status" value="1"/>
</dbReference>
<feature type="transmembrane region" description="Helical" evidence="8">
    <location>
        <begin position="144"/>
        <end position="163"/>
    </location>
</feature>
<keyword evidence="6 8" id="KW-1133">Transmembrane helix</keyword>
<evidence type="ECO:0000256" key="4">
    <source>
        <dbReference type="ARBA" id="ARBA00022475"/>
    </source>
</evidence>
<dbReference type="InterPro" id="IPR005829">
    <property type="entry name" value="Sugar_transporter_CS"/>
</dbReference>
<evidence type="ECO:0000256" key="1">
    <source>
        <dbReference type="ARBA" id="ARBA00004651"/>
    </source>
</evidence>
<feature type="transmembrane region" description="Helical" evidence="8">
    <location>
        <begin position="59"/>
        <end position="79"/>
    </location>
</feature>
<evidence type="ECO:0000256" key="7">
    <source>
        <dbReference type="ARBA" id="ARBA00023136"/>
    </source>
</evidence>
<dbReference type="CDD" id="cd17503">
    <property type="entry name" value="MFS_LmrB_MDR_like"/>
    <property type="match status" value="1"/>
</dbReference>
<feature type="transmembrane region" description="Helical" evidence="8">
    <location>
        <begin position="369"/>
        <end position="395"/>
    </location>
</feature>
<evidence type="ECO:0000313" key="10">
    <source>
        <dbReference type="EMBL" id="MFC3227135.1"/>
    </source>
</evidence>
<dbReference type="Gene3D" id="1.20.1250.20">
    <property type="entry name" value="MFS general substrate transporter like domains"/>
    <property type="match status" value="1"/>
</dbReference>
<dbReference type="InterPro" id="IPR004638">
    <property type="entry name" value="EmrB-like"/>
</dbReference>
<feature type="transmembrane region" description="Helical" evidence="8">
    <location>
        <begin position="340"/>
        <end position="357"/>
    </location>
</feature>
<evidence type="ECO:0000313" key="11">
    <source>
        <dbReference type="Proteomes" id="UP001595528"/>
    </source>
</evidence>
<dbReference type="PANTHER" id="PTHR42718">
    <property type="entry name" value="MAJOR FACILITATOR SUPERFAMILY MULTIDRUG TRANSPORTER MFSC"/>
    <property type="match status" value="1"/>
</dbReference>
<proteinExistence type="inferred from homology"/>
<feature type="transmembrane region" description="Helical" evidence="8">
    <location>
        <begin position="20"/>
        <end position="39"/>
    </location>
</feature>
<protein>
    <submittedName>
        <fullName evidence="10">DHA2 family efflux MFS transporter permease subunit</fullName>
    </submittedName>
</protein>
<dbReference type="NCBIfam" id="TIGR00711">
    <property type="entry name" value="efflux_EmrB"/>
    <property type="match status" value="1"/>
</dbReference>
<comment type="caution">
    <text evidence="10">The sequence shown here is derived from an EMBL/GenBank/DDBJ whole genome shotgun (WGS) entry which is preliminary data.</text>
</comment>
<dbReference type="PRINTS" id="PR01036">
    <property type="entry name" value="TCRTETB"/>
</dbReference>
<feature type="transmembrane region" description="Helical" evidence="8">
    <location>
        <begin position="207"/>
        <end position="227"/>
    </location>
</feature>
<organism evidence="10 11">
    <name type="scientific">Marinibaculum pumilum</name>
    <dbReference type="NCBI Taxonomy" id="1766165"/>
    <lineage>
        <taxon>Bacteria</taxon>
        <taxon>Pseudomonadati</taxon>
        <taxon>Pseudomonadota</taxon>
        <taxon>Alphaproteobacteria</taxon>
        <taxon>Rhodospirillales</taxon>
        <taxon>Rhodospirillaceae</taxon>
        <taxon>Marinibaculum</taxon>
    </lineage>
</organism>
<dbReference type="InterPro" id="IPR020846">
    <property type="entry name" value="MFS_dom"/>
</dbReference>
<comment type="subcellular location">
    <subcellularLocation>
        <location evidence="1">Cell membrane</location>
        <topology evidence="1">Multi-pass membrane protein</topology>
    </subcellularLocation>
</comment>
<accession>A0ABV7KXV1</accession>
<evidence type="ECO:0000256" key="3">
    <source>
        <dbReference type="ARBA" id="ARBA00022448"/>
    </source>
</evidence>
<dbReference type="EMBL" id="JBHRTR010000020">
    <property type="protein sequence ID" value="MFC3227135.1"/>
    <property type="molecule type" value="Genomic_DNA"/>
</dbReference>
<keyword evidence="5 8" id="KW-0812">Transmembrane</keyword>
<dbReference type="InterPro" id="IPR011701">
    <property type="entry name" value="MFS"/>
</dbReference>
<keyword evidence="4" id="KW-1003">Cell membrane</keyword>
<dbReference type="InterPro" id="IPR036259">
    <property type="entry name" value="MFS_trans_sf"/>
</dbReference>
<dbReference type="PROSITE" id="PS00217">
    <property type="entry name" value="SUGAR_TRANSPORT_2"/>
    <property type="match status" value="1"/>
</dbReference>
<keyword evidence="3" id="KW-0813">Transport</keyword>
<evidence type="ECO:0000256" key="8">
    <source>
        <dbReference type="SAM" id="Phobius"/>
    </source>
</evidence>
<dbReference type="RefSeq" id="WP_379899298.1">
    <property type="nucleotide sequence ID" value="NZ_JBHRTR010000020.1"/>
</dbReference>
<dbReference type="PROSITE" id="PS50850">
    <property type="entry name" value="MFS"/>
    <property type="match status" value="1"/>
</dbReference>
<comment type="similarity">
    <text evidence="2">Belongs to the major facilitator superfamily. EmrB family.</text>
</comment>
<evidence type="ECO:0000256" key="5">
    <source>
        <dbReference type="ARBA" id="ARBA00022692"/>
    </source>
</evidence>
<dbReference type="PANTHER" id="PTHR42718:SF9">
    <property type="entry name" value="MAJOR FACILITATOR SUPERFAMILY MULTIDRUG TRANSPORTER MFSC"/>
    <property type="match status" value="1"/>
</dbReference>
<feature type="domain" description="Major facilitator superfamily (MFS) profile" evidence="9">
    <location>
        <begin position="21"/>
        <end position="515"/>
    </location>
</feature>
<keyword evidence="7 8" id="KW-0472">Membrane</keyword>
<feature type="transmembrane region" description="Helical" evidence="8">
    <location>
        <begin position="492"/>
        <end position="511"/>
    </location>
</feature>
<reference evidence="11" key="1">
    <citation type="journal article" date="2019" name="Int. J. Syst. Evol. Microbiol.">
        <title>The Global Catalogue of Microorganisms (GCM) 10K type strain sequencing project: providing services to taxonomists for standard genome sequencing and annotation.</title>
        <authorList>
            <consortium name="The Broad Institute Genomics Platform"/>
            <consortium name="The Broad Institute Genome Sequencing Center for Infectious Disease"/>
            <person name="Wu L."/>
            <person name="Ma J."/>
        </authorList>
    </citation>
    <scope>NUCLEOTIDE SEQUENCE [LARGE SCALE GENOMIC DNA]</scope>
    <source>
        <strain evidence="11">KCTC 42964</strain>
    </source>
</reference>
<feature type="transmembrane region" description="Helical" evidence="8">
    <location>
        <begin position="175"/>
        <end position="195"/>
    </location>
</feature>
<gene>
    <name evidence="10" type="ORF">ACFOGJ_07845</name>
</gene>
<dbReference type="Proteomes" id="UP001595528">
    <property type="component" value="Unassembled WGS sequence"/>
</dbReference>
<keyword evidence="11" id="KW-1185">Reference proteome</keyword>
<feature type="transmembrane region" description="Helical" evidence="8">
    <location>
        <begin position="308"/>
        <end position="328"/>
    </location>
</feature>
<feature type="transmembrane region" description="Helical" evidence="8">
    <location>
        <begin position="269"/>
        <end position="296"/>
    </location>
</feature>
<feature type="transmembrane region" description="Helical" evidence="8">
    <location>
        <begin position="86"/>
        <end position="104"/>
    </location>
</feature>
<dbReference type="Gene3D" id="1.20.1720.10">
    <property type="entry name" value="Multidrug resistance protein D"/>
    <property type="match status" value="1"/>
</dbReference>
<name>A0ABV7KXV1_9PROT</name>
<feature type="transmembrane region" description="Helical" evidence="8">
    <location>
        <begin position="116"/>
        <end position="137"/>
    </location>
</feature>
<evidence type="ECO:0000259" key="9">
    <source>
        <dbReference type="PROSITE" id="PS50850"/>
    </source>
</evidence>
<sequence length="519" mass="54600">MAEAALDPPASTPGALRQTIVSITAVTAAVAAVLPGTIINVAIPDIMGSFGIGQIEAQWLATGFFAAMTATMLLTDWVVKVFGQRMGLALAMAIFVAGAILGGISPDADLLVLSRVLQGAAAGVVMPLSMLIMFEAFPPSARGLAMGLFGVGVVLAPAIGPLVGGILIDALGWRYVFYMGVPVASLAILLALMVLPGRQEKGPPPGFDWIGFALLAAFLVALLTGLSNGQIDGWSSEASFWRFAAALAAGIAFVFWERHVEKPMLDLRLFANTAFSAASVVAFIFGAGLFGSTYLIPIFAQTVQGMSATTAGLLMLPAGVAMAAVFPFGGRLADLVSPGWLCVFGTIVFAWSCWLTAQVDIGTDFWTFAIWILIGRMSLGVLFPALSVAALAVLPPHLMAQGSGASNFVRQLGGAFGVNLLAIMLERRSAYHADALALTQHPGNPATMDWIGRGMEMAARAGLGEPQHLPLAIYQLGRTVWLQAYMLGFRDGFLITTAAFVISLLPCLWLVRTLALQRR</sequence>
<evidence type="ECO:0000256" key="2">
    <source>
        <dbReference type="ARBA" id="ARBA00008537"/>
    </source>
</evidence>